<feature type="region of interest" description="Disordered" evidence="4">
    <location>
        <begin position="270"/>
        <end position="293"/>
    </location>
</feature>
<name>A0A1A2E391_MYCSD</name>
<sequence length="347" mass="37697">MGVAIEVEGLTKSFGSARIWEDVSLTIPEGEVSVMLGPSGTGKSVFLKSLIGLLRPERGSIVIDGTDILQCSAKELYEIRTLFGVLFQDGALFGSMNIYDNTAFPLREHTKKSESEIRDIVMEKLDLVGMPNDGYKFPGEISGGMRKRAGLARALVLDPKIILVDEPDSGLDPVRTAYLSQLLIDINAQIDATILIVTHNINVVRTVPDNIGMLYRKKLVMFGPREVLLTSEEPAVKQFLNGRRIGPIGMSEEKDQATAAAEQAAVDAGHADGGVDDVEGVPPQIVASPGMPERQAVARRQARVREILHTLPPKAQAAIREDLDGTQKYAVRDYPVDDAPTASIRTQ</sequence>
<evidence type="ECO:0000259" key="5">
    <source>
        <dbReference type="PROSITE" id="PS50893"/>
    </source>
</evidence>
<dbReference type="EMBL" id="LZIN01000066">
    <property type="protein sequence ID" value="OBG04647.1"/>
    <property type="molecule type" value="Genomic_DNA"/>
</dbReference>
<dbReference type="SUPFAM" id="SSF52540">
    <property type="entry name" value="P-loop containing nucleoside triphosphate hydrolases"/>
    <property type="match status" value="1"/>
</dbReference>
<evidence type="ECO:0000256" key="2">
    <source>
        <dbReference type="ARBA" id="ARBA00022741"/>
    </source>
</evidence>
<feature type="region of interest" description="Disordered" evidence="4">
    <location>
        <begin position="318"/>
        <end position="347"/>
    </location>
</feature>
<dbReference type="InterPro" id="IPR003439">
    <property type="entry name" value="ABC_transporter-like_ATP-bd"/>
</dbReference>
<dbReference type="SMART" id="SM00382">
    <property type="entry name" value="AAA"/>
    <property type="match status" value="1"/>
</dbReference>
<keyword evidence="2" id="KW-0547">Nucleotide-binding</keyword>
<dbReference type="PANTHER" id="PTHR43023:SF6">
    <property type="entry name" value="INTERMEMBRANE PHOSPHOLIPID TRANSPORT SYSTEM ATP-BINDING PROTEIN MLAF"/>
    <property type="match status" value="1"/>
</dbReference>
<dbReference type="OrthoDB" id="9802264at2"/>
<proteinExistence type="predicted"/>
<dbReference type="CDD" id="cd03261">
    <property type="entry name" value="ABC_Org_Solvent_Resistant"/>
    <property type="match status" value="1"/>
</dbReference>
<dbReference type="Gene3D" id="3.40.50.300">
    <property type="entry name" value="P-loop containing nucleotide triphosphate hydrolases"/>
    <property type="match status" value="1"/>
</dbReference>
<dbReference type="Proteomes" id="UP000093985">
    <property type="component" value="Unassembled WGS sequence"/>
</dbReference>
<evidence type="ECO:0000256" key="3">
    <source>
        <dbReference type="ARBA" id="ARBA00022840"/>
    </source>
</evidence>
<dbReference type="Pfam" id="PF00005">
    <property type="entry name" value="ABC_tran"/>
    <property type="match status" value="1"/>
</dbReference>
<dbReference type="InterPro" id="IPR017871">
    <property type="entry name" value="ABC_transporter-like_CS"/>
</dbReference>
<protein>
    <submittedName>
        <fullName evidence="6">ABC transporter ATP-binding protein</fullName>
    </submittedName>
</protein>
<accession>A0A1A2E391</accession>
<comment type="caution">
    <text evidence="6">The sequence shown here is derived from an EMBL/GenBank/DDBJ whole genome shotgun (WGS) entry which is preliminary data.</text>
</comment>
<gene>
    <name evidence="6" type="ORF">A5771_11210</name>
</gene>
<evidence type="ECO:0000256" key="4">
    <source>
        <dbReference type="SAM" id="MobiDB-lite"/>
    </source>
</evidence>
<dbReference type="RefSeq" id="WP_064855595.1">
    <property type="nucleotide sequence ID" value="NZ_LZIM01000091.1"/>
</dbReference>
<organism evidence="6 7">
    <name type="scientific">Mycolicibacter sinensis (strain JDM601)</name>
    <name type="common">Mycobacterium sinense</name>
    <dbReference type="NCBI Taxonomy" id="875328"/>
    <lineage>
        <taxon>Bacteria</taxon>
        <taxon>Bacillati</taxon>
        <taxon>Actinomycetota</taxon>
        <taxon>Actinomycetes</taxon>
        <taxon>Mycobacteriales</taxon>
        <taxon>Mycobacteriaceae</taxon>
        <taxon>Mycolicibacter</taxon>
    </lineage>
</organism>
<dbReference type="PANTHER" id="PTHR43023">
    <property type="entry name" value="PROTEIN TRIGALACTOSYLDIACYLGLYCEROL 3, CHLOROPLASTIC"/>
    <property type="match status" value="1"/>
</dbReference>
<dbReference type="AlphaFoldDB" id="A0A1A2E391"/>
<dbReference type="GO" id="GO:0005524">
    <property type="term" value="F:ATP binding"/>
    <property type="evidence" value="ECO:0007669"/>
    <property type="project" value="UniProtKB-KW"/>
</dbReference>
<keyword evidence="1" id="KW-0813">Transport</keyword>
<evidence type="ECO:0000313" key="6">
    <source>
        <dbReference type="EMBL" id="OBG04647.1"/>
    </source>
</evidence>
<feature type="compositionally biased region" description="Basic and acidic residues" evidence="4">
    <location>
        <begin position="319"/>
        <end position="335"/>
    </location>
</feature>
<dbReference type="PROSITE" id="PS50893">
    <property type="entry name" value="ABC_TRANSPORTER_2"/>
    <property type="match status" value="1"/>
</dbReference>
<dbReference type="InterPro" id="IPR003593">
    <property type="entry name" value="AAA+_ATPase"/>
</dbReference>
<dbReference type="InterPro" id="IPR027417">
    <property type="entry name" value="P-loop_NTPase"/>
</dbReference>
<feature type="domain" description="ABC transporter" evidence="5">
    <location>
        <begin position="5"/>
        <end position="241"/>
    </location>
</feature>
<keyword evidence="3 6" id="KW-0067">ATP-binding</keyword>
<dbReference type="GO" id="GO:0016887">
    <property type="term" value="F:ATP hydrolysis activity"/>
    <property type="evidence" value="ECO:0007669"/>
    <property type="project" value="InterPro"/>
</dbReference>
<evidence type="ECO:0000313" key="7">
    <source>
        <dbReference type="Proteomes" id="UP000093985"/>
    </source>
</evidence>
<evidence type="ECO:0000256" key="1">
    <source>
        <dbReference type="ARBA" id="ARBA00022448"/>
    </source>
</evidence>
<reference evidence="7" key="1">
    <citation type="submission" date="2016-06" db="EMBL/GenBank/DDBJ databases">
        <authorList>
            <person name="Sutton G."/>
            <person name="Brinkac L."/>
            <person name="Sanka R."/>
            <person name="Adams M."/>
            <person name="Lau E."/>
            <person name="Mehaffy C."/>
            <person name="Tameris M."/>
            <person name="Hatherill M."/>
            <person name="Hanekom W."/>
            <person name="Mahomed H."/>
            <person name="Mcshane H."/>
        </authorList>
    </citation>
    <scope>NUCLEOTIDE SEQUENCE [LARGE SCALE GENOMIC DNA]</scope>
    <source>
        <strain evidence="7">852014-51077_SCH5608930-a</strain>
    </source>
</reference>
<dbReference type="PROSITE" id="PS00211">
    <property type="entry name" value="ABC_TRANSPORTER_1"/>
    <property type="match status" value="1"/>
</dbReference>